<gene>
    <name evidence="1" type="ORF">SAMN02983003_2977</name>
</gene>
<evidence type="ECO:0008006" key="3">
    <source>
        <dbReference type="Google" id="ProtNLM"/>
    </source>
</evidence>
<sequence length="104" mass="10500">VVKGFIYGTDRGRIGTLAKPVAEAAHEGDPVALQLMSEAGAEIARLAQALIARAGQKPVAIVGGVVLLHPAIKAAIAANLPGPPTYPQIDAALAAARIAFDTLA</sequence>
<reference evidence="1 2" key="1">
    <citation type="submission" date="2016-11" db="EMBL/GenBank/DDBJ databases">
        <authorList>
            <person name="Jaros S."/>
            <person name="Januszkiewicz K."/>
            <person name="Wedrychowicz H."/>
        </authorList>
    </citation>
    <scope>NUCLEOTIDE SEQUENCE [LARGE SCALE GENOMIC DNA]</scope>
    <source>
        <strain evidence="1 2">ATCC 23634</strain>
    </source>
</reference>
<dbReference type="STRING" id="665118.SAMN02983003_2977"/>
<proteinExistence type="predicted"/>
<evidence type="ECO:0000313" key="2">
    <source>
        <dbReference type="Proteomes" id="UP000183447"/>
    </source>
</evidence>
<dbReference type="AlphaFoldDB" id="A0A1K2I086"/>
<dbReference type="Gene3D" id="3.30.420.40">
    <property type="match status" value="1"/>
</dbReference>
<dbReference type="Proteomes" id="UP000183447">
    <property type="component" value="Unassembled WGS sequence"/>
</dbReference>
<name>A0A1K2I086_9HYPH</name>
<feature type="non-terminal residue" evidence="1">
    <location>
        <position position="1"/>
    </location>
</feature>
<dbReference type="SUPFAM" id="SSF53067">
    <property type="entry name" value="Actin-like ATPase domain"/>
    <property type="match status" value="1"/>
</dbReference>
<protein>
    <recommendedName>
        <fullName evidence="3">BadF/BadG/BcrA/BcrD ATPase family protein</fullName>
    </recommendedName>
</protein>
<dbReference type="InterPro" id="IPR043129">
    <property type="entry name" value="ATPase_NBD"/>
</dbReference>
<accession>A0A1K2I086</accession>
<organism evidence="1 2">
    <name type="scientific">Devosia enhydra</name>
    <dbReference type="NCBI Taxonomy" id="665118"/>
    <lineage>
        <taxon>Bacteria</taxon>
        <taxon>Pseudomonadati</taxon>
        <taxon>Pseudomonadota</taxon>
        <taxon>Alphaproteobacteria</taxon>
        <taxon>Hyphomicrobiales</taxon>
        <taxon>Devosiaceae</taxon>
        <taxon>Devosia</taxon>
    </lineage>
</organism>
<dbReference type="EMBL" id="FPKU01000003">
    <property type="protein sequence ID" value="SFZ85805.1"/>
    <property type="molecule type" value="Genomic_DNA"/>
</dbReference>
<evidence type="ECO:0000313" key="1">
    <source>
        <dbReference type="EMBL" id="SFZ85805.1"/>
    </source>
</evidence>
<dbReference type="RefSeq" id="WP_210185491.1">
    <property type="nucleotide sequence ID" value="NZ_FPKU01000003.1"/>
</dbReference>
<keyword evidence="2" id="KW-1185">Reference proteome</keyword>